<proteinExistence type="predicted"/>
<accession>A0ABR4H2V8</accession>
<feature type="non-terminal residue" evidence="1">
    <location>
        <position position="123"/>
    </location>
</feature>
<evidence type="ECO:0000313" key="1">
    <source>
        <dbReference type="EMBL" id="KAL2809796.1"/>
    </source>
</evidence>
<comment type="caution">
    <text evidence="1">The sequence shown here is derived from an EMBL/GenBank/DDBJ whole genome shotgun (WGS) entry which is preliminary data.</text>
</comment>
<dbReference type="Proteomes" id="UP001610334">
    <property type="component" value="Unassembled WGS sequence"/>
</dbReference>
<name>A0ABR4H2V8_9EURO</name>
<organism evidence="1 2">
    <name type="scientific">Aspergillus granulosus</name>
    <dbReference type="NCBI Taxonomy" id="176169"/>
    <lineage>
        <taxon>Eukaryota</taxon>
        <taxon>Fungi</taxon>
        <taxon>Dikarya</taxon>
        <taxon>Ascomycota</taxon>
        <taxon>Pezizomycotina</taxon>
        <taxon>Eurotiomycetes</taxon>
        <taxon>Eurotiomycetidae</taxon>
        <taxon>Eurotiales</taxon>
        <taxon>Aspergillaceae</taxon>
        <taxon>Aspergillus</taxon>
        <taxon>Aspergillus subgen. Nidulantes</taxon>
    </lineage>
</organism>
<dbReference type="EMBL" id="JBFXLT010000082">
    <property type="protein sequence ID" value="KAL2809796.1"/>
    <property type="molecule type" value="Genomic_DNA"/>
</dbReference>
<protein>
    <submittedName>
        <fullName evidence="1">Uncharacterized protein</fullName>
    </submittedName>
</protein>
<evidence type="ECO:0000313" key="2">
    <source>
        <dbReference type="Proteomes" id="UP001610334"/>
    </source>
</evidence>
<keyword evidence="2" id="KW-1185">Reference proteome</keyword>
<reference evidence="1 2" key="1">
    <citation type="submission" date="2024-07" db="EMBL/GenBank/DDBJ databases">
        <title>Section-level genome sequencing and comparative genomics of Aspergillus sections Usti and Cavernicolus.</title>
        <authorList>
            <consortium name="Lawrence Berkeley National Laboratory"/>
            <person name="Nybo J.L."/>
            <person name="Vesth T.C."/>
            <person name="Theobald S."/>
            <person name="Frisvad J.C."/>
            <person name="Larsen T.O."/>
            <person name="Kjaerboelling I."/>
            <person name="Rothschild-Mancinelli K."/>
            <person name="Lyhne E.K."/>
            <person name="Kogle M.E."/>
            <person name="Barry K."/>
            <person name="Clum A."/>
            <person name="Na H."/>
            <person name="Ledsgaard L."/>
            <person name="Lin J."/>
            <person name="Lipzen A."/>
            <person name="Kuo A."/>
            <person name="Riley R."/>
            <person name="Mondo S."/>
            <person name="Labutti K."/>
            <person name="Haridas S."/>
            <person name="Pangalinan J."/>
            <person name="Salamov A.A."/>
            <person name="Simmons B.A."/>
            <person name="Magnuson J.K."/>
            <person name="Chen J."/>
            <person name="Drula E."/>
            <person name="Henrissat B."/>
            <person name="Wiebenga A."/>
            <person name="Lubbers R.J."/>
            <person name="Gomes A.C."/>
            <person name="Makela M.R."/>
            <person name="Stajich J."/>
            <person name="Grigoriev I.V."/>
            <person name="Mortensen U.H."/>
            <person name="De Vries R.P."/>
            <person name="Baker S.E."/>
            <person name="Andersen M.R."/>
        </authorList>
    </citation>
    <scope>NUCLEOTIDE SEQUENCE [LARGE SCALE GENOMIC DNA]</scope>
    <source>
        <strain evidence="1 2">CBS 588.65</strain>
    </source>
</reference>
<gene>
    <name evidence="1" type="ORF">BJX63DRAFT_404189</name>
</gene>
<sequence>MLINNHIAILEAKPQFPISKNWQPIISDKCFAQMVCEALAARLSEVIGNPTSVIVIHSTQHYMCFLHKDISDDYIADFDGTTPSHMLEVSSTLWFDLTQKSGREQVLTNLIGIMHRGITLLNG</sequence>